<comment type="subcellular location">
    <subcellularLocation>
        <location evidence="1">Cytoplasm</location>
    </subcellularLocation>
</comment>
<evidence type="ECO:0000256" key="1">
    <source>
        <dbReference type="ARBA" id="ARBA00004496"/>
    </source>
</evidence>
<dbReference type="SUPFAM" id="SSF51735">
    <property type="entry name" value="NAD(P)-binding Rossmann-fold domains"/>
    <property type="match status" value="1"/>
</dbReference>
<dbReference type="InterPro" id="IPR036291">
    <property type="entry name" value="NAD(P)-bd_dom_sf"/>
</dbReference>
<evidence type="ECO:0000256" key="4">
    <source>
        <dbReference type="ARBA" id="ARBA00023002"/>
    </source>
</evidence>
<dbReference type="InterPro" id="IPR051721">
    <property type="entry name" value="Biopterin_syn/organic_redct"/>
</dbReference>
<dbReference type="PANTHER" id="PTHR44085">
    <property type="entry name" value="SEPIAPTERIN REDUCTASE"/>
    <property type="match status" value="1"/>
</dbReference>
<accession>A0A7G9RUC2</accession>
<dbReference type="Proteomes" id="UP000515811">
    <property type="component" value="Chromosome"/>
</dbReference>
<keyword evidence="3" id="KW-0521">NADP</keyword>
<sequence length="253" mass="26910">MNTTQHLTILTGGSRGMGLAIGQQLLQEGHVLVSIARKTSEALAQAATGTEQLQQWEQDLSDTAEAARRLNTLLSSLNPDDWASITLINNAGVIPRIAPIGQVSALDLQNAMRVGLEAPMALTGAFLAATESWNCPRKVLNISSGLGRRPMASQAAYCSAKAGMDLFTRCVALEEAQRANGARLCSLAPGVIDTDMQVQLRSADPTDFPDIANFQSMKSDSKLTSPADAAARVIAYIKREDFGTNPVADVRDA</sequence>
<dbReference type="GO" id="GO:0004757">
    <property type="term" value="F:sepiapterin reductase (NADP+) activity"/>
    <property type="evidence" value="ECO:0007669"/>
    <property type="project" value="TreeGrafter"/>
</dbReference>
<dbReference type="EMBL" id="CP060714">
    <property type="protein sequence ID" value="QNN59197.1"/>
    <property type="molecule type" value="Genomic_DNA"/>
</dbReference>
<dbReference type="GO" id="GO:0005737">
    <property type="term" value="C:cytoplasm"/>
    <property type="evidence" value="ECO:0007669"/>
    <property type="project" value="UniProtKB-SubCell"/>
</dbReference>
<keyword evidence="4" id="KW-0560">Oxidoreductase</keyword>
<keyword evidence="2" id="KW-0963">Cytoplasm</keyword>
<dbReference type="KEGG" id="drg:H9K76_10675"/>
<evidence type="ECO:0000313" key="6">
    <source>
        <dbReference type="Proteomes" id="UP000515811"/>
    </source>
</evidence>
<evidence type="ECO:0000256" key="2">
    <source>
        <dbReference type="ARBA" id="ARBA00022490"/>
    </source>
</evidence>
<dbReference type="InterPro" id="IPR020904">
    <property type="entry name" value="Sc_DH/Rdtase_CS"/>
</dbReference>
<name>A0A7G9RUC2_9BURK</name>
<dbReference type="Gene3D" id="3.40.50.720">
    <property type="entry name" value="NAD(P)-binding Rossmann-like Domain"/>
    <property type="match status" value="1"/>
</dbReference>
<dbReference type="PRINTS" id="PR00081">
    <property type="entry name" value="GDHRDH"/>
</dbReference>
<dbReference type="Pfam" id="PF00106">
    <property type="entry name" value="adh_short"/>
    <property type="match status" value="1"/>
</dbReference>
<organism evidence="5 6">
    <name type="scientific">Diaphorobacter ruginosibacter</name>
    <dbReference type="NCBI Taxonomy" id="1715720"/>
    <lineage>
        <taxon>Bacteria</taxon>
        <taxon>Pseudomonadati</taxon>
        <taxon>Pseudomonadota</taxon>
        <taxon>Betaproteobacteria</taxon>
        <taxon>Burkholderiales</taxon>
        <taxon>Comamonadaceae</taxon>
        <taxon>Diaphorobacter</taxon>
    </lineage>
</organism>
<dbReference type="AlphaFoldDB" id="A0A7G9RUC2"/>
<dbReference type="RefSeq" id="WP_187600197.1">
    <property type="nucleotide sequence ID" value="NZ_CP060714.1"/>
</dbReference>
<evidence type="ECO:0000256" key="3">
    <source>
        <dbReference type="ARBA" id="ARBA00022857"/>
    </source>
</evidence>
<keyword evidence="6" id="KW-1185">Reference proteome</keyword>
<proteinExistence type="predicted"/>
<dbReference type="GO" id="GO:0006729">
    <property type="term" value="P:tetrahydrobiopterin biosynthetic process"/>
    <property type="evidence" value="ECO:0007669"/>
    <property type="project" value="TreeGrafter"/>
</dbReference>
<protein>
    <submittedName>
        <fullName evidence="5">SDR family NAD(P)-dependent oxidoreductase</fullName>
    </submittedName>
</protein>
<dbReference type="PROSITE" id="PS00061">
    <property type="entry name" value="ADH_SHORT"/>
    <property type="match status" value="1"/>
</dbReference>
<dbReference type="InterPro" id="IPR002347">
    <property type="entry name" value="SDR_fam"/>
</dbReference>
<evidence type="ECO:0000313" key="5">
    <source>
        <dbReference type="EMBL" id="QNN59197.1"/>
    </source>
</evidence>
<dbReference type="PANTHER" id="PTHR44085:SF2">
    <property type="entry name" value="SEPIAPTERIN REDUCTASE"/>
    <property type="match status" value="1"/>
</dbReference>
<gene>
    <name evidence="5" type="ORF">H9K76_10675</name>
</gene>
<reference evidence="5 6" key="1">
    <citation type="submission" date="2020-08" db="EMBL/GenBank/DDBJ databases">
        <title>Genome sequence of Diaphorobacter ruginosibacter DSM 27467T.</title>
        <authorList>
            <person name="Hyun D.-W."/>
            <person name="Bae J.-W."/>
        </authorList>
    </citation>
    <scope>NUCLEOTIDE SEQUENCE [LARGE SCALE GENOMIC DNA]</scope>
    <source>
        <strain evidence="5 6">DSM 27467</strain>
    </source>
</reference>